<gene>
    <name evidence="12" type="ORF">GSCOC_T00004657001</name>
</gene>
<keyword evidence="3" id="KW-0677">Repeat</keyword>
<accession>A0A068VH73</accession>
<dbReference type="InterPro" id="IPR056789">
    <property type="entry name" value="LRR_R13L1-DRL21"/>
</dbReference>
<evidence type="ECO:0000259" key="9">
    <source>
        <dbReference type="Pfam" id="PF18052"/>
    </source>
</evidence>
<dbReference type="Gene3D" id="3.80.10.10">
    <property type="entry name" value="Ribonuclease Inhibitor"/>
    <property type="match status" value="4"/>
</dbReference>
<feature type="coiled-coil region" evidence="7">
    <location>
        <begin position="99"/>
        <end position="150"/>
    </location>
</feature>
<dbReference type="Proteomes" id="UP000295252">
    <property type="component" value="Unassembled WGS sequence"/>
</dbReference>
<dbReference type="GO" id="GO:0043531">
    <property type="term" value="F:ADP binding"/>
    <property type="evidence" value="ECO:0007669"/>
    <property type="project" value="InterPro"/>
</dbReference>
<dbReference type="Gene3D" id="3.40.50.300">
    <property type="entry name" value="P-loop containing nucleotide triphosphate hydrolases"/>
    <property type="match status" value="1"/>
</dbReference>
<protein>
    <submittedName>
        <fullName evidence="12">DH200=94 genomic scaffold, scaffold_951</fullName>
    </submittedName>
</protein>
<dbReference type="Pfam" id="PF00931">
    <property type="entry name" value="NB-ARC"/>
    <property type="match status" value="1"/>
</dbReference>
<dbReference type="EMBL" id="HG740035">
    <property type="protein sequence ID" value="CDP20160.1"/>
    <property type="molecule type" value="Genomic_DNA"/>
</dbReference>
<proteinExistence type="inferred from homology"/>
<organism evidence="12 13">
    <name type="scientific">Coffea canephora</name>
    <name type="common">Robusta coffee</name>
    <dbReference type="NCBI Taxonomy" id="49390"/>
    <lineage>
        <taxon>Eukaryota</taxon>
        <taxon>Viridiplantae</taxon>
        <taxon>Streptophyta</taxon>
        <taxon>Embryophyta</taxon>
        <taxon>Tracheophyta</taxon>
        <taxon>Spermatophyta</taxon>
        <taxon>Magnoliopsida</taxon>
        <taxon>eudicotyledons</taxon>
        <taxon>Gunneridae</taxon>
        <taxon>Pentapetalae</taxon>
        <taxon>asterids</taxon>
        <taxon>lamiids</taxon>
        <taxon>Gentianales</taxon>
        <taxon>Rubiaceae</taxon>
        <taxon>Ixoroideae</taxon>
        <taxon>Gardenieae complex</taxon>
        <taxon>Bertiereae - Coffeeae clade</taxon>
        <taxon>Coffeeae</taxon>
        <taxon>Coffea</taxon>
    </lineage>
</organism>
<keyword evidence="7" id="KW-0175">Coiled coil</keyword>
<dbReference type="FunCoup" id="A0A068VH73">
    <property type="interactions" value="394"/>
</dbReference>
<dbReference type="InterPro" id="IPR041118">
    <property type="entry name" value="Rx_N"/>
</dbReference>
<evidence type="ECO:0000259" key="10">
    <source>
        <dbReference type="Pfam" id="PF23559"/>
    </source>
</evidence>
<dbReference type="InParanoid" id="A0A068VH73"/>
<evidence type="ECO:0000256" key="3">
    <source>
        <dbReference type="ARBA" id="ARBA00022737"/>
    </source>
</evidence>
<feature type="domain" description="Disease resistance protein winged helix" evidence="10">
    <location>
        <begin position="501"/>
        <end position="567"/>
    </location>
</feature>
<evidence type="ECO:0000256" key="4">
    <source>
        <dbReference type="ARBA" id="ARBA00022741"/>
    </source>
</evidence>
<dbReference type="SUPFAM" id="SSF52540">
    <property type="entry name" value="P-loop containing nucleoside triphosphate hydrolases"/>
    <property type="match status" value="1"/>
</dbReference>
<evidence type="ECO:0000256" key="2">
    <source>
        <dbReference type="ARBA" id="ARBA00022614"/>
    </source>
</evidence>
<dbReference type="InterPro" id="IPR027417">
    <property type="entry name" value="P-loop_NTPase"/>
</dbReference>
<dbReference type="GO" id="GO:0005524">
    <property type="term" value="F:ATP binding"/>
    <property type="evidence" value="ECO:0007669"/>
    <property type="project" value="UniProtKB-KW"/>
</dbReference>
<dbReference type="PANTHER" id="PTHR36766:SF51">
    <property type="entry name" value="DISEASE RESISTANCE RPP13-LIKE PROTEIN 1"/>
    <property type="match status" value="1"/>
</dbReference>
<dbReference type="SUPFAM" id="SSF52058">
    <property type="entry name" value="L domain-like"/>
    <property type="match status" value="2"/>
</dbReference>
<dbReference type="PhylomeDB" id="A0A068VH73"/>
<keyword evidence="5" id="KW-0611">Plant defense</keyword>
<dbReference type="Pfam" id="PF23559">
    <property type="entry name" value="WHD_DRP"/>
    <property type="match status" value="1"/>
</dbReference>
<evidence type="ECO:0000259" key="11">
    <source>
        <dbReference type="Pfam" id="PF25019"/>
    </source>
</evidence>
<dbReference type="AlphaFoldDB" id="A0A068VH73"/>
<name>A0A068VH73_COFCA</name>
<evidence type="ECO:0000259" key="8">
    <source>
        <dbReference type="Pfam" id="PF00931"/>
    </source>
</evidence>
<dbReference type="OMA" id="WAAISHI"/>
<sequence length="1280" mass="144690">MAAALVGGSFLSAFLQVLFDRMARPEFRTSQFNKFYNESLSLVVFIVQVSFILSSPGDMAAALVGGSLLSAFLQVLFDRIARPEFRNLFRNQKADVALLDKLERSLLAVEAVLDDAENKEIQSPSIKKWLEELHDTYYQAEDLLDKINTEALRIKVESEYQKSTSNWTRALRRFCLERILPCITSGNKFLKRIMPEIETIVASLEECKKESILLGLQIGHSRKESPPISETALVDETTIFGRDADKVRIIQKLLSEDADRDNFTVVPIVGMGGLGKTTLAQMVYEDLGVEVSFPTRAWVCVSEEYDPTRITKEILRQLGISFGESDDLRSLQVKLRGGLTEKKFLLVLDDVWSSNYNEWEKLRTPFKGGSRGSKIIVTTRDQNVARMMAKERLIDDLPLIPEEHCRSLFKKHAFENRDGNKDAELEEIGNEIVKKCGGLPLAVKTVAGVLRSKTTPEEWKGILTSEEWTRMDIPGGPMPALRLSYIHLPSYLKRCFAYCAVFPKDYQFRNEEIIQLWQANDLLGYPEENKRIENEGEKCIRELRMRSLFHKSTDHTFSMHDLVNDLARFFFGKYYCLRLEDHQEGNATISGGRHFSYHPSRYDTFRKFNLLSQNKSIRTFLPLRRNLHCYRTNSLSSKFLEDTLPQFMSLRVLSLSEYANIVKLPNSYSGFKQLRFLNLSATGIKELPEWICSFYNLQTLLLSCCWQLEELPENLGRLINLCCLDISGTPLKKMPPQMGRLINLQVLTAFVIGKDSGSTIMELGKLPMLRGKLILSGLENVSAGMDASMANMEGKEHLESLTLEWNGEANDSQVAAEVLDKLRPHPCIKHLNIQGYCGATFPNWLGNSSLSRLESLGLSGKYCLSLPALGQLQSLQSLKIVGMSCIPVLTQDFYGDISVTKPFPSLKKLRIVKLTEWEKWQIPKCEVFNRLEELSIIACPKLTGELPEQLASLQSLEITRCDNLISALKNLKELPLQLNQLSRLEKLTVDDCGSLLPSHVSRPPASLKSLNYKGCCNLELESSSGEVEWLASFPLLLHLSIRNTKSIEMLSVPATPAPGIGNQSGSVMPSLHYLRIFGCDGIMSFPDGGLAAPNLKKICISNCKKLTSLPESLLPSLRTLHIHNCPEIDGFPERGLPSSLQCLYIENCKILMSRRRGWGLEKLPSLTHLTIKGPDHEVQSFPEEDWLLPCTLQGLRLWHLHHLKVLNYSSLRHFTSLQWLDIRCFPGLLSLPEEGLPASLTSLEINHCKQLGPRLEWEKGQDWTKVAHLPCLIVDHKLVP</sequence>
<dbReference type="InterPro" id="IPR042197">
    <property type="entry name" value="Apaf_helical"/>
</dbReference>
<keyword evidence="13" id="KW-1185">Reference proteome</keyword>
<dbReference type="Gramene" id="CDP20160">
    <property type="protein sequence ID" value="CDP20160"/>
    <property type="gene ID" value="GSCOC_T00004657001"/>
</dbReference>
<keyword evidence="2" id="KW-0433">Leucine-rich repeat</keyword>
<feature type="domain" description="Disease resistance N-terminal" evidence="9">
    <location>
        <begin position="69"/>
        <end position="161"/>
    </location>
</feature>
<dbReference type="Gene3D" id="1.10.8.430">
    <property type="entry name" value="Helical domain of apoptotic protease-activating factors"/>
    <property type="match status" value="1"/>
</dbReference>
<dbReference type="GO" id="GO:0051707">
    <property type="term" value="P:response to other organism"/>
    <property type="evidence" value="ECO:0007669"/>
    <property type="project" value="UniProtKB-ARBA"/>
</dbReference>
<dbReference type="Pfam" id="PF25019">
    <property type="entry name" value="LRR_R13L1-DRL21"/>
    <property type="match status" value="1"/>
</dbReference>
<dbReference type="PRINTS" id="PR00364">
    <property type="entry name" value="DISEASERSIST"/>
</dbReference>
<evidence type="ECO:0000256" key="6">
    <source>
        <dbReference type="ARBA" id="ARBA00022840"/>
    </source>
</evidence>
<keyword evidence="4" id="KW-0547">Nucleotide-binding</keyword>
<feature type="domain" description="NB-ARC" evidence="8">
    <location>
        <begin position="246"/>
        <end position="418"/>
    </location>
</feature>
<evidence type="ECO:0000313" key="13">
    <source>
        <dbReference type="Proteomes" id="UP000295252"/>
    </source>
</evidence>
<dbReference type="Gene3D" id="1.20.5.4130">
    <property type="match status" value="1"/>
</dbReference>
<evidence type="ECO:0000256" key="7">
    <source>
        <dbReference type="SAM" id="Coils"/>
    </source>
</evidence>
<keyword evidence="6" id="KW-0067">ATP-binding</keyword>
<evidence type="ECO:0000256" key="5">
    <source>
        <dbReference type="ARBA" id="ARBA00022821"/>
    </source>
</evidence>
<dbReference type="Gene3D" id="1.10.10.10">
    <property type="entry name" value="Winged helix-like DNA-binding domain superfamily/Winged helix DNA-binding domain"/>
    <property type="match status" value="1"/>
</dbReference>
<dbReference type="InterPro" id="IPR002182">
    <property type="entry name" value="NB-ARC"/>
</dbReference>
<dbReference type="FunFam" id="3.40.50.300:FF:001091">
    <property type="entry name" value="Probable disease resistance protein At1g61300"/>
    <property type="match status" value="1"/>
</dbReference>
<comment type="similarity">
    <text evidence="1">Belongs to the disease resistance NB-LRR family.</text>
</comment>
<dbReference type="Pfam" id="PF18052">
    <property type="entry name" value="Rx_N"/>
    <property type="match status" value="1"/>
</dbReference>
<dbReference type="InterPro" id="IPR032675">
    <property type="entry name" value="LRR_dom_sf"/>
</dbReference>
<dbReference type="PANTHER" id="PTHR36766">
    <property type="entry name" value="PLANT BROAD-SPECTRUM MILDEW RESISTANCE PROTEIN RPW8"/>
    <property type="match status" value="1"/>
</dbReference>
<dbReference type="GO" id="GO:0006952">
    <property type="term" value="P:defense response"/>
    <property type="evidence" value="ECO:0007669"/>
    <property type="project" value="UniProtKB-KW"/>
</dbReference>
<feature type="domain" description="R13L1/DRL21-like LRR repeat region" evidence="11">
    <location>
        <begin position="760"/>
        <end position="883"/>
    </location>
</feature>
<evidence type="ECO:0000313" key="12">
    <source>
        <dbReference type="EMBL" id="CDP20160.1"/>
    </source>
</evidence>
<dbReference type="InterPro" id="IPR058922">
    <property type="entry name" value="WHD_DRP"/>
</dbReference>
<dbReference type="InterPro" id="IPR036388">
    <property type="entry name" value="WH-like_DNA-bd_sf"/>
</dbReference>
<reference evidence="13" key="1">
    <citation type="journal article" date="2014" name="Science">
        <title>The coffee genome provides insight into the convergent evolution of caffeine biosynthesis.</title>
        <authorList>
            <person name="Denoeud F."/>
            <person name="Carretero-Paulet L."/>
            <person name="Dereeper A."/>
            <person name="Droc G."/>
            <person name="Guyot R."/>
            <person name="Pietrella M."/>
            <person name="Zheng C."/>
            <person name="Alberti A."/>
            <person name="Anthony F."/>
            <person name="Aprea G."/>
            <person name="Aury J.M."/>
            <person name="Bento P."/>
            <person name="Bernard M."/>
            <person name="Bocs S."/>
            <person name="Campa C."/>
            <person name="Cenci A."/>
            <person name="Combes M.C."/>
            <person name="Crouzillat D."/>
            <person name="Da Silva C."/>
            <person name="Daddiego L."/>
            <person name="De Bellis F."/>
            <person name="Dussert S."/>
            <person name="Garsmeur O."/>
            <person name="Gayraud T."/>
            <person name="Guignon V."/>
            <person name="Jahn K."/>
            <person name="Jamilloux V."/>
            <person name="Joet T."/>
            <person name="Labadie K."/>
            <person name="Lan T."/>
            <person name="Leclercq J."/>
            <person name="Lepelley M."/>
            <person name="Leroy T."/>
            <person name="Li L.T."/>
            <person name="Librado P."/>
            <person name="Lopez L."/>
            <person name="Munoz A."/>
            <person name="Noel B."/>
            <person name="Pallavicini A."/>
            <person name="Perrotta G."/>
            <person name="Poncet V."/>
            <person name="Pot D."/>
            <person name="Priyono X."/>
            <person name="Rigoreau M."/>
            <person name="Rouard M."/>
            <person name="Rozas J."/>
            <person name="Tranchant-Dubreuil C."/>
            <person name="VanBuren R."/>
            <person name="Zhang Q."/>
            <person name="Andrade A.C."/>
            <person name="Argout X."/>
            <person name="Bertrand B."/>
            <person name="de Kochko A."/>
            <person name="Graziosi G."/>
            <person name="Henry R.J."/>
            <person name="Jayarama X."/>
            <person name="Ming R."/>
            <person name="Nagai C."/>
            <person name="Rounsley S."/>
            <person name="Sankoff D."/>
            <person name="Giuliano G."/>
            <person name="Albert V.A."/>
            <person name="Wincker P."/>
            <person name="Lashermes P."/>
        </authorList>
    </citation>
    <scope>NUCLEOTIDE SEQUENCE [LARGE SCALE GENOMIC DNA]</scope>
    <source>
        <strain evidence="13">cv. DH200-94</strain>
    </source>
</reference>
<evidence type="ECO:0000256" key="1">
    <source>
        <dbReference type="ARBA" id="ARBA00008894"/>
    </source>
</evidence>